<dbReference type="AlphaFoldDB" id="A0A1I3ADB3"/>
<keyword evidence="3" id="KW-1185">Reference proteome</keyword>
<accession>A0A1I3ADB3</accession>
<evidence type="ECO:0000256" key="1">
    <source>
        <dbReference type="SAM" id="MobiDB-lite"/>
    </source>
</evidence>
<protein>
    <submittedName>
        <fullName evidence="2">Uncharacterized protein</fullName>
    </submittedName>
</protein>
<sequence>MFVISVDPGDDGLDGFMLGHLTHDDGLGSVEGDPNDTGAAQGRNPDAGAEGNVDIDSDPRVTGEYVRQVSSAAGTLTLVGVVHDHPASTYRVRRVITGLDPDVLALELPPVSIPLFEQYANADRSPPVFGGEMSAAIQAAATATTVGIDRPTVGFFRRLGRVLLRERPPLRTVRNVVSDAVETTKHAITCRAAAAVGARTSVRLEVDSPIAYDVGPADAADDQARDERTQVRRSRSFMNAFRTASRSQASRLEDAAREEEMAARLVRLREEGDTVAVVGIDHLDSIVERLSPVDDATSPDGVRDR</sequence>
<organism evidence="2 3">
    <name type="scientific">Halorubrum aquaticum</name>
    <dbReference type="NCBI Taxonomy" id="387340"/>
    <lineage>
        <taxon>Archaea</taxon>
        <taxon>Methanobacteriati</taxon>
        <taxon>Methanobacteriota</taxon>
        <taxon>Stenosarchaea group</taxon>
        <taxon>Halobacteria</taxon>
        <taxon>Halobacteriales</taxon>
        <taxon>Haloferacaceae</taxon>
        <taxon>Halorubrum</taxon>
    </lineage>
</organism>
<gene>
    <name evidence="2" type="ORF">SAMN04488066_105100</name>
</gene>
<evidence type="ECO:0000313" key="3">
    <source>
        <dbReference type="Proteomes" id="UP000323537"/>
    </source>
</evidence>
<proteinExistence type="predicted"/>
<feature type="region of interest" description="Disordered" evidence="1">
    <location>
        <begin position="25"/>
        <end position="58"/>
    </location>
</feature>
<name>A0A1I3ADB3_9EURY</name>
<evidence type="ECO:0000313" key="2">
    <source>
        <dbReference type="EMBL" id="SFH48067.1"/>
    </source>
</evidence>
<dbReference type="RefSeq" id="WP_223174229.1">
    <property type="nucleotide sequence ID" value="NZ_FOPZ01000005.1"/>
</dbReference>
<reference evidence="2 3" key="1">
    <citation type="submission" date="2016-10" db="EMBL/GenBank/DDBJ databases">
        <authorList>
            <person name="Varghese N."/>
            <person name="Submissions S."/>
        </authorList>
    </citation>
    <scope>NUCLEOTIDE SEQUENCE [LARGE SCALE GENOMIC DNA]</scope>
    <source>
        <strain evidence="2 3">CGMCC 1.6377</strain>
    </source>
</reference>
<dbReference type="Proteomes" id="UP000323537">
    <property type="component" value="Unassembled WGS sequence"/>
</dbReference>
<dbReference type="EMBL" id="FOPZ01000005">
    <property type="protein sequence ID" value="SFH48067.1"/>
    <property type="molecule type" value="Genomic_DNA"/>
</dbReference>